<proteinExistence type="predicted"/>
<protein>
    <submittedName>
        <fullName evidence="1">Uncharacterized protein</fullName>
    </submittedName>
</protein>
<sequence length="64" mass="6728">MTLVERKEITRAALALELLEGQLSALADGTKPVPALNIQGAAYLIGLTAARLGQVLGNQEEVQV</sequence>
<reference evidence="1" key="1">
    <citation type="journal article" date="2015" name="Proc. Natl. Acad. Sci. U.S.A.">
        <title>Networks of energetic and metabolic interactions define dynamics in microbial communities.</title>
        <authorList>
            <person name="Embree M."/>
            <person name="Liu J.K."/>
            <person name="Al-Bassam M.M."/>
            <person name="Zengler K."/>
        </authorList>
    </citation>
    <scope>NUCLEOTIDE SEQUENCE</scope>
</reference>
<dbReference type="EMBL" id="LNQE01000010">
    <property type="protein sequence ID" value="KUG30037.1"/>
    <property type="molecule type" value="Genomic_DNA"/>
</dbReference>
<evidence type="ECO:0000313" key="1">
    <source>
        <dbReference type="EMBL" id="KUG30037.1"/>
    </source>
</evidence>
<comment type="caution">
    <text evidence="1">The sequence shown here is derived from an EMBL/GenBank/DDBJ whole genome shotgun (WGS) entry which is preliminary data.</text>
</comment>
<dbReference type="AlphaFoldDB" id="A0A0W8GAC4"/>
<accession>A0A0W8GAC4</accession>
<gene>
    <name evidence="1" type="ORF">ASZ90_000103</name>
</gene>
<organism evidence="1">
    <name type="scientific">hydrocarbon metagenome</name>
    <dbReference type="NCBI Taxonomy" id="938273"/>
    <lineage>
        <taxon>unclassified sequences</taxon>
        <taxon>metagenomes</taxon>
        <taxon>ecological metagenomes</taxon>
    </lineage>
</organism>
<name>A0A0W8GAC4_9ZZZZ</name>